<dbReference type="Gene3D" id="3.40.50.720">
    <property type="entry name" value="NAD(P)-binding Rossmann-like Domain"/>
    <property type="match status" value="1"/>
</dbReference>
<evidence type="ECO:0000259" key="1">
    <source>
        <dbReference type="Pfam" id="PF00899"/>
    </source>
</evidence>
<accession>A0ABU9SSY1</accession>
<dbReference type="GO" id="GO:0016779">
    <property type="term" value="F:nucleotidyltransferase activity"/>
    <property type="evidence" value="ECO:0007669"/>
    <property type="project" value="UniProtKB-KW"/>
</dbReference>
<dbReference type="Proteomes" id="UP001461163">
    <property type="component" value="Unassembled WGS sequence"/>
</dbReference>
<name>A0ABU9SSY1_9ALTE</name>
<keyword evidence="2" id="KW-0548">Nucleotidyltransferase</keyword>
<dbReference type="EMBL" id="JBBMQS010000002">
    <property type="protein sequence ID" value="MEM5496685.1"/>
    <property type="molecule type" value="Genomic_DNA"/>
</dbReference>
<evidence type="ECO:0000313" key="2">
    <source>
        <dbReference type="EMBL" id="MEM5496685.1"/>
    </source>
</evidence>
<dbReference type="Pfam" id="PF00899">
    <property type="entry name" value="ThiF"/>
    <property type="match status" value="1"/>
</dbReference>
<keyword evidence="3" id="KW-1185">Reference proteome</keyword>
<proteinExistence type="predicted"/>
<sequence length="256" mass="27631">MPSITPPTLTKGLALRYARQILLPGIDLDGQEALMGSKVLMIGAGGLGCAAAQYVVSSGIGEITLVDDDKVELSNLHRQILHHERDVGIKKVDSAKASLLANNSQCVINTIDERLDDKTLSQQISQHNVVLDCTDNLATRQQINRLCFAHKVPLISGAAIRFEGQVSTYLMDNHSPCYQCLSQIFPEQQLSCMEAGVIPPLVGVVGSMQALEAIKYLTGAGELLSGILQLFDAKSSQFQRFSIPKNPHCSVCSKTG</sequence>
<comment type="caution">
    <text evidence="2">The sequence shown here is derived from an EMBL/GenBank/DDBJ whole genome shotgun (WGS) entry which is preliminary data.</text>
</comment>
<dbReference type="PANTHER" id="PTHR10953:SF194">
    <property type="entry name" value="MOLYBDOPTERIN-SYNTHASE ADENYLYLTRANSFERASE"/>
    <property type="match status" value="1"/>
</dbReference>
<gene>
    <name evidence="2" type="primary">moeB</name>
    <name evidence="2" type="ORF">WNY77_04680</name>
</gene>
<organism evidence="2 3">
    <name type="scientific">Paraglaciecola mesophila</name>
    <dbReference type="NCBI Taxonomy" id="197222"/>
    <lineage>
        <taxon>Bacteria</taxon>
        <taxon>Pseudomonadati</taxon>
        <taxon>Pseudomonadota</taxon>
        <taxon>Gammaproteobacteria</taxon>
        <taxon>Alteromonadales</taxon>
        <taxon>Alteromonadaceae</taxon>
        <taxon>Paraglaciecola</taxon>
    </lineage>
</organism>
<dbReference type="InterPro" id="IPR035985">
    <property type="entry name" value="Ubiquitin-activating_enz"/>
</dbReference>
<dbReference type="InterPro" id="IPR045886">
    <property type="entry name" value="ThiF/MoeB/HesA"/>
</dbReference>
<keyword evidence="2" id="KW-0808">Transferase</keyword>
<dbReference type="RefSeq" id="WP_342881055.1">
    <property type="nucleotide sequence ID" value="NZ_JBBMQS010000002.1"/>
</dbReference>
<dbReference type="SUPFAM" id="SSF69572">
    <property type="entry name" value="Activating enzymes of the ubiquitin-like proteins"/>
    <property type="match status" value="1"/>
</dbReference>
<feature type="domain" description="THIF-type NAD/FAD binding fold" evidence="1">
    <location>
        <begin position="17"/>
        <end position="251"/>
    </location>
</feature>
<protein>
    <submittedName>
        <fullName evidence="2">Molybdopterin-synthase adenylyltransferase MoeB</fullName>
    </submittedName>
</protein>
<dbReference type="NCBIfam" id="NF004281">
    <property type="entry name" value="PRK05690.1"/>
    <property type="match status" value="1"/>
</dbReference>
<evidence type="ECO:0000313" key="3">
    <source>
        <dbReference type="Proteomes" id="UP001461163"/>
    </source>
</evidence>
<reference evidence="2 3" key="1">
    <citation type="submission" date="2024-03" db="EMBL/GenBank/DDBJ databases">
        <title>Community enrichment and isolation of bacterial strains for fucoidan degradation.</title>
        <authorList>
            <person name="Sichert A."/>
        </authorList>
    </citation>
    <scope>NUCLEOTIDE SEQUENCE [LARGE SCALE GENOMIC DNA]</scope>
    <source>
        <strain evidence="2 3">AS12</strain>
    </source>
</reference>
<dbReference type="InterPro" id="IPR000594">
    <property type="entry name" value="ThiF_NAD_FAD-bd"/>
</dbReference>
<dbReference type="CDD" id="cd00757">
    <property type="entry name" value="ThiF_MoeB_HesA_family"/>
    <property type="match status" value="1"/>
</dbReference>
<dbReference type="PANTHER" id="PTHR10953">
    <property type="entry name" value="UBIQUITIN-ACTIVATING ENZYME E1"/>
    <property type="match status" value="1"/>
</dbReference>